<organism evidence="8">
    <name type="scientific">Candidatus Berkiella aquae</name>
    <dbReference type="NCBI Taxonomy" id="295108"/>
    <lineage>
        <taxon>Bacteria</taxon>
        <taxon>Pseudomonadati</taxon>
        <taxon>Pseudomonadota</taxon>
        <taxon>Gammaproteobacteria</taxon>
        <taxon>Candidatus Berkiellales</taxon>
        <taxon>Candidatus Berkiellaceae</taxon>
        <taxon>Candidatus Berkiella</taxon>
    </lineage>
</organism>
<dbReference type="AlphaFoldDB" id="A0A0Q9YMM0"/>
<dbReference type="GO" id="GO:0005524">
    <property type="term" value="F:ATP binding"/>
    <property type="evidence" value="ECO:0007669"/>
    <property type="project" value="UniProtKB-UniRule"/>
</dbReference>
<gene>
    <name evidence="8" type="primary">recF_1</name>
    <name evidence="6 9" type="synonym">recF</name>
    <name evidence="9" type="ORF">HT99x_000015</name>
    <name evidence="8" type="ORF">HT99x_00446</name>
</gene>
<dbReference type="GO" id="GO:0005737">
    <property type="term" value="C:cytoplasm"/>
    <property type="evidence" value="ECO:0007669"/>
    <property type="project" value="UniProtKB-SubCell"/>
</dbReference>
<dbReference type="NCBIfam" id="TIGR00611">
    <property type="entry name" value="recf"/>
    <property type="match status" value="1"/>
</dbReference>
<comment type="subcellular location">
    <subcellularLocation>
        <location evidence="6">Cytoplasm</location>
    </subcellularLocation>
</comment>
<keyword evidence="5 6" id="KW-0238">DNA-binding</keyword>
<dbReference type="PANTHER" id="PTHR32182:SF0">
    <property type="entry name" value="DNA REPLICATION AND REPAIR PROTEIN RECF"/>
    <property type="match status" value="1"/>
</dbReference>
<dbReference type="PANTHER" id="PTHR32182">
    <property type="entry name" value="DNA REPLICATION AND REPAIR PROTEIN RECF"/>
    <property type="match status" value="1"/>
</dbReference>
<keyword evidence="6" id="KW-0234">DNA repair</keyword>
<evidence type="ECO:0000259" key="7">
    <source>
        <dbReference type="Pfam" id="PF02463"/>
    </source>
</evidence>
<dbReference type="GO" id="GO:0006260">
    <property type="term" value="P:DNA replication"/>
    <property type="evidence" value="ECO:0007669"/>
    <property type="project" value="UniProtKB-UniRule"/>
</dbReference>
<feature type="binding site" evidence="6">
    <location>
        <begin position="30"/>
        <end position="37"/>
    </location>
    <ligand>
        <name>ATP</name>
        <dbReference type="ChEBI" id="CHEBI:30616"/>
    </ligand>
</feature>
<dbReference type="OrthoDB" id="9803889at2"/>
<evidence type="ECO:0000256" key="4">
    <source>
        <dbReference type="ARBA" id="ARBA00022840"/>
    </source>
</evidence>
<dbReference type="Gene3D" id="1.20.1050.90">
    <property type="entry name" value="RecF/RecN/SMC, N-terminal domain"/>
    <property type="match status" value="1"/>
</dbReference>
<sequence length="366" mass="41414">MKLNRLHIHSVRNLQEIILHLHPQFNVFTGHNGSGKTSVLEAIHLLGVGRSFRARQIHSIITYQQARLACFGEIMDLAGSKFSVGIEKFRQGEVICKVRGEICTRMSEFATVLPLQLITPEAFKVLHAGSEERRKLLDWGVFHVEPRFGQTCQRYLRLLKQRNAALKQAVPSQLAAWDHDLAQVGEQLAQYRQQYLLELMPFLLAMQEKLLPSCLPIQTQYVAGWDTHLSLADALAKALSQDRRYGYTSVGPHRADILMTLEGFPVGQVLSRGQQKLWITALYLAQAEHLAACHGKRCLYLLDDLTSELDVANQQRLLQLLDAQGHQVFLTGVTAKDWQEVIPPERRKMFHVEQGTLCSLEDAIPA</sequence>
<dbReference type="EMBL" id="LKAJ01000002">
    <property type="protein sequence ID" value="KRG22029.1"/>
    <property type="molecule type" value="Genomic_DNA"/>
</dbReference>
<keyword evidence="6" id="KW-0227">DNA damage</keyword>
<dbReference type="Proteomes" id="UP000051497">
    <property type="component" value="Unassembled WGS sequence"/>
</dbReference>
<reference evidence="9" key="3">
    <citation type="submission" date="2021-06" db="EMBL/GenBank/DDBJ databases">
        <title>Genomic Description and Analysis of Intracellular Bacteria, Candidatus Berkiella cookevillensis and Candidatus Berkiella aquae.</title>
        <authorList>
            <person name="Kidane D.T."/>
            <person name="Mehari Y.T."/>
            <person name="Rice F.C."/>
            <person name="Arivett B.A."/>
            <person name="Farone A.L."/>
            <person name="Berk S.G."/>
            <person name="Farone M.B."/>
        </authorList>
    </citation>
    <scope>NUCLEOTIDE SEQUENCE</scope>
    <source>
        <strain evidence="9">HT99</strain>
    </source>
</reference>
<keyword evidence="2 6" id="KW-0235">DNA replication</keyword>
<dbReference type="InterPro" id="IPR027417">
    <property type="entry name" value="P-loop_NTPase"/>
</dbReference>
<dbReference type="Gene3D" id="3.40.50.300">
    <property type="entry name" value="P-loop containing nucleotide triphosphate hydrolases"/>
    <property type="match status" value="1"/>
</dbReference>
<dbReference type="STRING" id="295108.HT99x_00446"/>
<keyword evidence="6" id="KW-0742">SOS response</keyword>
<dbReference type="HAMAP" id="MF_00365">
    <property type="entry name" value="RecF"/>
    <property type="match status" value="1"/>
</dbReference>
<keyword evidence="10" id="KW-1185">Reference proteome</keyword>
<dbReference type="PATRIC" id="fig|1590043.3.peg.449"/>
<evidence type="ECO:0000256" key="6">
    <source>
        <dbReference type="HAMAP-Rule" id="MF_00365"/>
    </source>
</evidence>
<evidence type="ECO:0000313" key="8">
    <source>
        <dbReference type="EMBL" id="KRG22029.1"/>
    </source>
</evidence>
<dbReference type="InterPro" id="IPR042174">
    <property type="entry name" value="RecF_2"/>
</dbReference>
<dbReference type="Pfam" id="PF02463">
    <property type="entry name" value="SMC_N"/>
    <property type="match status" value="1"/>
</dbReference>
<evidence type="ECO:0000256" key="3">
    <source>
        <dbReference type="ARBA" id="ARBA00022741"/>
    </source>
</evidence>
<keyword evidence="4 6" id="KW-0067">ATP-binding</keyword>
<reference evidence="8" key="1">
    <citation type="submission" date="2015-09" db="EMBL/GenBank/DDBJ databases">
        <title>Draft Genome Sequences of Two Novel Amoeba-resistant Intranuclear Bacteria, Candidatus Berkiella cookevillensis and Candidatus Berkiella aquae.</title>
        <authorList>
            <person name="Mehari Y.T."/>
            <person name="Arivett B.A."/>
            <person name="Farone A.L."/>
            <person name="Gunderson J.H."/>
            <person name="Farone M.B."/>
        </authorList>
    </citation>
    <scope>NUCLEOTIDE SEQUENCE [LARGE SCALE GENOMIC DNA]</scope>
    <source>
        <strain evidence="8">HT99</strain>
    </source>
</reference>
<keyword evidence="1 6" id="KW-0963">Cytoplasm</keyword>
<comment type="caution">
    <text evidence="8">The sequence shown here is derived from an EMBL/GenBank/DDBJ whole genome shotgun (WGS) entry which is preliminary data.</text>
</comment>
<evidence type="ECO:0000313" key="9">
    <source>
        <dbReference type="EMBL" id="MCS5709801.1"/>
    </source>
</evidence>
<keyword evidence="3 6" id="KW-0547">Nucleotide-binding</keyword>
<dbReference type="SUPFAM" id="SSF52540">
    <property type="entry name" value="P-loop containing nucleoside triphosphate hydrolases"/>
    <property type="match status" value="1"/>
</dbReference>
<proteinExistence type="inferred from homology"/>
<reference evidence="9" key="2">
    <citation type="journal article" date="2016" name="Genome Announc.">
        <title>Draft Genome Sequences of Two Novel Amoeba-Resistant Intranuclear Bacteria, 'Candidatus Berkiella cookevillensis' and 'Candidatus Berkiella aquae'.</title>
        <authorList>
            <person name="Mehari Y.T."/>
            <person name="Arivett B.A."/>
            <person name="Farone A.L."/>
            <person name="Gunderson J.H."/>
            <person name="Farone M.B."/>
        </authorList>
    </citation>
    <scope>NUCLEOTIDE SEQUENCE</scope>
    <source>
        <strain evidence="9">HT99</strain>
    </source>
</reference>
<evidence type="ECO:0000313" key="10">
    <source>
        <dbReference type="Proteomes" id="UP000051497"/>
    </source>
</evidence>
<dbReference type="InterPro" id="IPR003395">
    <property type="entry name" value="RecF/RecN/SMC_N"/>
</dbReference>
<comment type="function">
    <text evidence="6">The RecF protein is involved in DNA metabolism; it is required for DNA replication and normal SOS inducibility. RecF binds preferentially to single-stranded, linear DNA. It also seems to bind ATP.</text>
</comment>
<dbReference type="RefSeq" id="WP_075065101.1">
    <property type="nucleotide sequence ID" value="NZ_LKAJ02000001.1"/>
</dbReference>
<accession>A0A0Q9YMM0</accession>
<dbReference type="GO" id="GO:0000731">
    <property type="term" value="P:DNA synthesis involved in DNA repair"/>
    <property type="evidence" value="ECO:0007669"/>
    <property type="project" value="TreeGrafter"/>
</dbReference>
<dbReference type="GO" id="GO:0006302">
    <property type="term" value="P:double-strand break repair"/>
    <property type="evidence" value="ECO:0007669"/>
    <property type="project" value="TreeGrafter"/>
</dbReference>
<feature type="domain" description="RecF/RecN/SMC N-terminal" evidence="7">
    <location>
        <begin position="3"/>
        <end position="341"/>
    </location>
</feature>
<dbReference type="GO" id="GO:0003697">
    <property type="term" value="F:single-stranded DNA binding"/>
    <property type="evidence" value="ECO:0007669"/>
    <property type="project" value="UniProtKB-UniRule"/>
</dbReference>
<comment type="similarity">
    <text evidence="6">Belongs to the RecF family.</text>
</comment>
<evidence type="ECO:0000256" key="1">
    <source>
        <dbReference type="ARBA" id="ARBA00022490"/>
    </source>
</evidence>
<dbReference type="EMBL" id="LKAJ02000001">
    <property type="protein sequence ID" value="MCS5709801.1"/>
    <property type="molecule type" value="Genomic_DNA"/>
</dbReference>
<protein>
    <recommendedName>
        <fullName evidence="6">DNA replication and repair protein RecF</fullName>
    </recommendedName>
</protein>
<dbReference type="GO" id="GO:0009432">
    <property type="term" value="P:SOS response"/>
    <property type="evidence" value="ECO:0007669"/>
    <property type="project" value="UniProtKB-UniRule"/>
</dbReference>
<dbReference type="InterPro" id="IPR001238">
    <property type="entry name" value="DNA-binding_RecF"/>
</dbReference>
<evidence type="ECO:0000256" key="5">
    <source>
        <dbReference type="ARBA" id="ARBA00023125"/>
    </source>
</evidence>
<evidence type="ECO:0000256" key="2">
    <source>
        <dbReference type="ARBA" id="ARBA00022705"/>
    </source>
</evidence>
<name>A0A0Q9YMM0_9GAMM</name>